<feature type="transmembrane region" description="Helical" evidence="1">
    <location>
        <begin position="347"/>
        <end position="367"/>
    </location>
</feature>
<evidence type="ECO:0000256" key="1">
    <source>
        <dbReference type="SAM" id="Phobius"/>
    </source>
</evidence>
<evidence type="ECO:0000313" key="2">
    <source>
        <dbReference type="EMBL" id="RPB06984.1"/>
    </source>
</evidence>
<sequence length="424" mass="46981">MAGGQPTFADSDPGDEFSNNLFSDLAPILALFGEQVAMQFMSESMGWSDSIIFSMAPIGVLTAVIGAIRVGGARWLRALIGRAKENIAVAESELMSSTSDEVCEVFNGRHVVRLIGKPSIKELIFMKCSEEAAEGKEIAQVDRFVTLSEALNKNLLRRVLPRYGSQGPDPKDLESGEPPNISLNVHPHGGRTELHVIAAMGVILQVGVLVFDWFITYHPDFRQKKGGRDVRSYAFPLTCMGTLVLITGVFVCSYIIESAATAEIHLPDVGTLQMLWIQQGGSVSDQIFDSYLILARSPSDHVITSRRRKRVRGSRKDFITSILTTSGAVVSISGFVLQFVGLRSMTWYASISQLVATMIMIILRAYIRRGLSTTPWARPIPKGHEIDWVATRTSNEEDRNRLLGRRVQDQPSQKKHRSWQSVFL</sequence>
<evidence type="ECO:0000313" key="3">
    <source>
        <dbReference type="Proteomes" id="UP000277580"/>
    </source>
</evidence>
<keyword evidence="3" id="KW-1185">Reference proteome</keyword>
<protein>
    <submittedName>
        <fullName evidence="2">Uncharacterized protein</fullName>
    </submittedName>
</protein>
<feature type="transmembrane region" description="Helical" evidence="1">
    <location>
        <begin position="51"/>
        <end position="72"/>
    </location>
</feature>
<dbReference type="EMBL" id="ML119201">
    <property type="protein sequence ID" value="RPB06984.1"/>
    <property type="molecule type" value="Genomic_DNA"/>
</dbReference>
<name>A0A3N4K8Y8_9PEZI</name>
<dbReference type="AlphaFoldDB" id="A0A3N4K8Y8"/>
<organism evidence="2 3">
    <name type="scientific">Morchella conica CCBAS932</name>
    <dbReference type="NCBI Taxonomy" id="1392247"/>
    <lineage>
        <taxon>Eukaryota</taxon>
        <taxon>Fungi</taxon>
        <taxon>Dikarya</taxon>
        <taxon>Ascomycota</taxon>
        <taxon>Pezizomycotina</taxon>
        <taxon>Pezizomycetes</taxon>
        <taxon>Pezizales</taxon>
        <taxon>Morchellaceae</taxon>
        <taxon>Morchella</taxon>
    </lineage>
</organism>
<dbReference type="Proteomes" id="UP000277580">
    <property type="component" value="Unassembled WGS sequence"/>
</dbReference>
<proteinExistence type="predicted"/>
<keyword evidence="1" id="KW-0812">Transmembrane</keyword>
<feature type="transmembrane region" description="Helical" evidence="1">
    <location>
        <begin position="318"/>
        <end position="341"/>
    </location>
</feature>
<gene>
    <name evidence="2" type="ORF">P167DRAFT_496421</name>
</gene>
<dbReference type="OrthoDB" id="194358at2759"/>
<feature type="transmembrane region" description="Helical" evidence="1">
    <location>
        <begin position="194"/>
        <end position="215"/>
    </location>
</feature>
<keyword evidence="1" id="KW-0472">Membrane</keyword>
<reference evidence="2 3" key="1">
    <citation type="journal article" date="2018" name="Nat. Ecol. Evol.">
        <title>Pezizomycetes genomes reveal the molecular basis of ectomycorrhizal truffle lifestyle.</title>
        <authorList>
            <person name="Murat C."/>
            <person name="Payen T."/>
            <person name="Noel B."/>
            <person name="Kuo A."/>
            <person name="Morin E."/>
            <person name="Chen J."/>
            <person name="Kohler A."/>
            <person name="Krizsan K."/>
            <person name="Balestrini R."/>
            <person name="Da Silva C."/>
            <person name="Montanini B."/>
            <person name="Hainaut M."/>
            <person name="Levati E."/>
            <person name="Barry K.W."/>
            <person name="Belfiori B."/>
            <person name="Cichocki N."/>
            <person name="Clum A."/>
            <person name="Dockter R.B."/>
            <person name="Fauchery L."/>
            <person name="Guy J."/>
            <person name="Iotti M."/>
            <person name="Le Tacon F."/>
            <person name="Lindquist E.A."/>
            <person name="Lipzen A."/>
            <person name="Malagnac F."/>
            <person name="Mello A."/>
            <person name="Molinier V."/>
            <person name="Miyauchi S."/>
            <person name="Poulain J."/>
            <person name="Riccioni C."/>
            <person name="Rubini A."/>
            <person name="Sitrit Y."/>
            <person name="Splivallo R."/>
            <person name="Traeger S."/>
            <person name="Wang M."/>
            <person name="Zifcakova L."/>
            <person name="Wipf D."/>
            <person name="Zambonelli A."/>
            <person name="Paolocci F."/>
            <person name="Nowrousian M."/>
            <person name="Ottonello S."/>
            <person name="Baldrian P."/>
            <person name="Spatafora J.W."/>
            <person name="Henrissat B."/>
            <person name="Nagy L.G."/>
            <person name="Aury J.M."/>
            <person name="Wincker P."/>
            <person name="Grigoriev I.V."/>
            <person name="Bonfante P."/>
            <person name="Martin F.M."/>
        </authorList>
    </citation>
    <scope>NUCLEOTIDE SEQUENCE [LARGE SCALE GENOMIC DNA]</scope>
    <source>
        <strain evidence="2 3">CCBAS932</strain>
    </source>
</reference>
<feature type="transmembrane region" description="Helical" evidence="1">
    <location>
        <begin position="235"/>
        <end position="256"/>
    </location>
</feature>
<dbReference type="InParanoid" id="A0A3N4K8Y8"/>
<accession>A0A3N4K8Y8</accession>
<feature type="non-terminal residue" evidence="2">
    <location>
        <position position="424"/>
    </location>
</feature>
<dbReference type="STRING" id="1392247.A0A3N4K8Y8"/>
<keyword evidence="1" id="KW-1133">Transmembrane helix</keyword>